<dbReference type="PROSITE" id="PS00018">
    <property type="entry name" value="EF_HAND_1"/>
    <property type="match status" value="1"/>
</dbReference>
<evidence type="ECO:0008006" key="6">
    <source>
        <dbReference type="Google" id="ProtNLM"/>
    </source>
</evidence>
<keyword evidence="3" id="KW-0732">Signal</keyword>
<sequence>MRHLIQKLTLIITIQLCSCHGRTIRGGSVNITPPSYFHSEVVEASMETERKLQDDELRFCYNALFAADSNDDRKLDRSEYITFIDLIGGPRVDVYSELPIVFRSSFSILACRCLEEPNAAPDCCVGSKGRVSNAGAGPNERPSKREEQNLYHVCFLSESSVEKFMSEREPTAPPTKAPTKTPTPPPTGGPTEEVIVTVAPTPAPTPNPTVEPTETPTIRPTFAPNPFPTTPLPTVAPTFRPTQIPTPTPTIASSGSPTAMGSGAPTVVSSGTPSVSPTTASPSGAPSLEPSVEPSFAPSGVPSGLPSIGPSQGPTGIPSDLPTISPSISSAPSTSAAPTNAPSAVPSLSPSRTPPDETTETSYVIAVRGSALLSEYESDLIESMNLLAQQVADDVADGTTERRRLVSVSIFNPTSIASIDPTSCPDNVESDDDRCESVTASVGLYVDEEEVEGSIVTQFKESLEASIENGELQEALDFVNEESPVYVVTGRDEPIIPRGTEPESKLSTGVISGIVIAGVVGLAISFLIMQKRKDKEDDEKPEDYELDGMEPGQPIMVDTSEVDNKSQKKKRSPKSDESSNAGDSGWSSHGGMSSLDTSSVDDDSRYPTAALGGTALAGGAAAAGALDKEEPTSPTDGNNDLKMTYSELDDAIQKGDWAAVGVTAALLASQSYETGESSDTHRLSIDNATLNPSRAAELDRLVEAGDWEGVVAAAAKFDAQEATTRTDRSESASRASSSDATSHASGSVASSGSPSNSEGVTAGATSTSESGSARKLDEIRKEVEELVRQVVPEEQDNVDEMMLQFQGREEELVETLRSMQERQVVHKARIEGQKKAKRDAREQVESSKKQTDETGTGEEQTRTETDIAESLNTLSNTNQDDDHFEDDDDEGSV</sequence>
<feature type="compositionally biased region" description="Polar residues" evidence="1">
    <location>
        <begin position="578"/>
        <end position="591"/>
    </location>
</feature>
<keyword evidence="2" id="KW-1133">Transmembrane helix</keyword>
<feature type="region of interest" description="Disordered" evidence="1">
    <location>
        <begin position="245"/>
        <end position="360"/>
    </location>
</feature>
<evidence type="ECO:0000256" key="2">
    <source>
        <dbReference type="SAM" id="Phobius"/>
    </source>
</evidence>
<feature type="transmembrane region" description="Helical" evidence="2">
    <location>
        <begin position="506"/>
        <end position="528"/>
    </location>
</feature>
<feature type="region of interest" description="Disordered" evidence="1">
    <location>
        <begin position="820"/>
        <end position="893"/>
    </location>
</feature>
<dbReference type="AlphaFoldDB" id="A0AAD2G299"/>
<proteinExistence type="predicted"/>
<feature type="compositionally biased region" description="Pro residues" evidence="1">
    <location>
        <begin position="171"/>
        <end position="188"/>
    </location>
</feature>
<dbReference type="Proteomes" id="UP001295423">
    <property type="component" value="Unassembled WGS sequence"/>
</dbReference>
<feature type="compositionally biased region" description="Basic and acidic residues" evidence="1">
    <location>
        <begin position="820"/>
        <end position="852"/>
    </location>
</feature>
<feature type="compositionally biased region" description="Acidic residues" evidence="1">
    <location>
        <begin position="882"/>
        <end position="893"/>
    </location>
</feature>
<feature type="chain" id="PRO_5042225140" description="Calmodulin" evidence="3">
    <location>
        <begin position="20"/>
        <end position="893"/>
    </location>
</feature>
<evidence type="ECO:0000313" key="4">
    <source>
        <dbReference type="EMBL" id="CAJ1960137.1"/>
    </source>
</evidence>
<keyword evidence="2" id="KW-0812">Transmembrane</keyword>
<dbReference type="EMBL" id="CAKOGP040002047">
    <property type="protein sequence ID" value="CAJ1960137.1"/>
    <property type="molecule type" value="Genomic_DNA"/>
</dbReference>
<feature type="region of interest" description="Disordered" evidence="1">
    <location>
        <begin position="532"/>
        <end position="642"/>
    </location>
</feature>
<comment type="caution">
    <text evidence="4">The sequence shown here is derived from an EMBL/GenBank/DDBJ whole genome shotgun (WGS) entry which is preliminary data.</text>
</comment>
<dbReference type="InterPro" id="IPR018247">
    <property type="entry name" value="EF_Hand_1_Ca_BS"/>
</dbReference>
<name>A0AAD2G299_9STRA</name>
<feature type="compositionally biased region" description="Low complexity" evidence="1">
    <location>
        <begin position="732"/>
        <end position="771"/>
    </location>
</feature>
<feature type="signal peptide" evidence="3">
    <location>
        <begin position="1"/>
        <end position="19"/>
    </location>
</feature>
<feature type="compositionally biased region" description="Acidic residues" evidence="1">
    <location>
        <begin position="536"/>
        <end position="548"/>
    </location>
</feature>
<evidence type="ECO:0000256" key="1">
    <source>
        <dbReference type="SAM" id="MobiDB-lite"/>
    </source>
</evidence>
<evidence type="ECO:0000256" key="3">
    <source>
        <dbReference type="SAM" id="SignalP"/>
    </source>
</evidence>
<accession>A0AAD2G299</accession>
<feature type="compositionally biased region" description="Low complexity" evidence="1">
    <location>
        <begin position="245"/>
        <end position="287"/>
    </location>
</feature>
<protein>
    <recommendedName>
        <fullName evidence="6">Calmodulin</fullName>
    </recommendedName>
</protein>
<keyword evidence="5" id="KW-1185">Reference proteome</keyword>
<keyword evidence="2" id="KW-0472">Membrane</keyword>
<gene>
    <name evidence="4" type="ORF">CYCCA115_LOCUS18553</name>
</gene>
<reference evidence="4" key="1">
    <citation type="submission" date="2023-08" db="EMBL/GenBank/DDBJ databases">
        <authorList>
            <person name="Audoor S."/>
            <person name="Bilcke G."/>
        </authorList>
    </citation>
    <scope>NUCLEOTIDE SEQUENCE</scope>
</reference>
<feature type="compositionally biased region" description="Low complexity" evidence="1">
    <location>
        <begin position="322"/>
        <end position="347"/>
    </location>
</feature>
<feature type="compositionally biased region" description="Low complexity" evidence="1">
    <location>
        <begin position="608"/>
        <end position="625"/>
    </location>
</feature>
<feature type="region of interest" description="Disordered" evidence="1">
    <location>
        <begin position="716"/>
        <end position="777"/>
    </location>
</feature>
<evidence type="ECO:0000313" key="5">
    <source>
        <dbReference type="Proteomes" id="UP001295423"/>
    </source>
</evidence>
<feature type="region of interest" description="Disordered" evidence="1">
    <location>
        <begin position="164"/>
        <end position="191"/>
    </location>
</feature>
<organism evidence="4 5">
    <name type="scientific">Cylindrotheca closterium</name>
    <dbReference type="NCBI Taxonomy" id="2856"/>
    <lineage>
        <taxon>Eukaryota</taxon>
        <taxon>Sar</taxon>
        <taxon>Stramenopiles</taxon>
        <taxon>Ochrophyta</taxon>
        <taxon>Bacillariophyta</taxon>
        <taxon>Bacillariophyceae</taxon>
        <taxon>Bacillariophycidae</taxon>
        <taxon>Bacillariales</taxon>
        <taxon>Bacillariaceae</taxon>
        <taxon>Cylindrotheca</taxon>
    </lineage>
</organism>